<protein>
    <recommendedName>
        <fullName evidence="4">Glycosyl hydrolase family 32 N-terminal domain-containing protein</fullName>
    </recommendedName>
</protein>
<dbReference type="RefSeq" id="WP_182299081.1">
    <property type="nucleotide sequence ID" value="NZ_CP041969.1"/>
</dbReference>
<dbReference type="SUPFAM" id="SSF75005">
    <property type="entry name" value="Arabinanase/levansucrase/invertase"/>
    <property type="match status" value="2"/>
</dbReference>
<sequence length="335" mass="38520">MDIQPFVTPYKYGKPVLVGSGEQGRFDRNAVDCPFVFEHRSRFYMMYIGYDGIGYQTALAVSDDLLDWEHLSVILPRKNDGSWDSQNVAGTWILRENGLDAPPKLKKWDNKYWLVYHAYPHQGYEEGPAKIGLAWTEDENLLNWHRLTEPILVPEDGGDWERGGLYKECLVEHEGTFYLFYNAKTTDVPWVEQTGVAFSANLREWTRYERNPVLPVTPGGWDSGFASDPCVLRRGSQWVMYYFGFNFKKAQEGLALSDNLLDWSKYPEPIIEVGEAGDIDAVFAHKPSVISHDGVLYHFYCSCRKTREGDRTINMGNEFRTITVAASHDVFRKQE</sequence>
<evidence type="ECO:0000313" key="6">
    <source>
        <dbReference type="Proteomes" id="UP000515679"/>
    </source>
</evidence>
<reference evidence="5 6" key="1">
    <citation type="submission" date="2019-07" db="EMBL/GenBank/DDBJ databases">
        <authorList>
            <person name="Kim J.K."/>
            <person name="Cheong H.-M."/>
            <person name="Choi Y."/>
            <person name="Hwang K.J."/>
            <person name="Lee S."/>
            <person name="Choi C."/>
        </authorList>
    </citation>
    <scope>NUCLEOTIDE SEQUENCE [LARGE SCALE GENOMIC DNA]</scope>
    <source>
        <strain evidence="5 6">KS 22</strain>
    </source>
</reference>
<accession>A0A7G5C0X1</accession>
<keyword evidence="6" id="KW-1185">Reference proteome</keyword>
<evidence type="ECO:0000313" key="5">
    <source>
        <dbReference type="EMBL" id="QMV42855.1"/>
    </source>
</evidence>
<evidence type="ECO:0000256" key="2">
    <source>
        <dbReference type="ARBA" id="ARBA00022801"/>
    </source>
</evidence>
<name>A0A7G5C0X1_9BACL</name>
<keyword evidence="2" id="KW-0378">Hydrolase</keyword>
<dbReference type="PANTHER" id="PTHR35279:SF1">
    <property type="entry name" value="ARABINANASE_LEVANSUCRASE_INVERTASE"/>
    <property type="match status" value="1"/>
</dbReference>
<keyword evidence="3" id="KW-0326">Glycosidase</keyword>
<evidence type="ECO:0000256" key="3">
    <source>
        <dbReference type="ARBA" id="ARBA00023295"/>
    </source>
</evidence>
<dbReference type="GO" id="GO:0016798">
    <property type="term" value="F:hydrolase activity, acting on glycosyl bonds"/>
    <property type="evidence" value="ECO:0007669"/>
    <property type="project" value="UniProtKB-KW"/>
</dbReference>
<evidence type="ECO:0000259" key="4">
    <source>
        <dbReference type="Pfam" id="PF00251"/>
    </source>
</evidence>
<gene>
    <name evidence="5" type="ORF">FPL14_17920</name>
</gene>
<dbReference type="InterPro" id="IPR023296">
    <property type="entry name" value="Glyco_hydro_beta-prop_sf"/>
</dbReference>
<organism evidence="5 6">
    <name type="scientific">Cohnella cholangitidis</name>
    <dbReference type="NCBI Taxonomy" id="2598458"/>
    <lineage>
        <taxon>Bacteria</taxon>
        <taxon>Bacillati</taxon>
        <taxon>Bacillota</taxon>
        <taxon>Bacilli</taxon>
        <taxon>Bacillales</taxon>
        <taxon>Paenibacillaceae</taxon>
        <taxon>Cohnella</taxon>
    </lineage>
</organism>
<feature type="domain" description="Glycosyl hydrolase family 32 N-terminal" evidence="4">
    <location>
        <begin position="102"/>
        <end position="269"/>
    </location>
</feature>
<proteinExistence type="inferred from homology"/>
<dbReference type="Pfam" id="PF00251">
    <property type="entry name" value="Glyco_hydro_32N"/>
    <property type="match status" value="1"/>
</dbReference>
<dbReference type="AlphaFoldDB" id="A0A7G5C0X1"/>
<evidence type="ECO:0000256" key="1">
    <source>
        <dbReference type="ARBA" id="ARBA00009902"/>
    </source>
</evidence>
<dbReference type="PANTHER" id="PTHR35279">
    <property type="match status" value="1"/>
</dbReference>
<comment type="similarity">
    <text evidence="1">Belongs to the glycosyl hydrolase 32 family.</text>
</comment>
<dbReference type="Gene3D" id="2.115.10.20">
    <property type="entry name" value="Glycosyl hydrolase domain, family 43"/>
    <property type="match status" value="3"/>
</dbReference>
<dbReference type="Proteomes" id="UP000515679">
    <property type="component" value="Chromosome"/>
</dbReference>
<dbReference type="EMBL" id="CP041969">
    <property type="protein sequence ID" value="QMV42855.1"/>
    <property type="molecule type" value="Genomic_DNA"/>
</dbReference>
<dbReference type="InterPro" id="IPR013148">
    <property type="entry name" value="Glyco_hydro_32_N"/>
</dbReference>
<dbReference type="KEGG" id="cchl:FPL14_17920"/>